<protein>
    <submittedName>
        <fullName evidence="1">Uncharacterized protein</fullName>
    </submittedName>
</protein>
<name>A0A1Z4JSQ0_LEPBY</name>
<dbReference type="EMBL" id="AP018205">
    <property type="protein sequence ID" value="BAY59769.1"/>
    <property type="molecule type" value="Genomic_DNA"/>
</dbReference>
<organism evidence="1 2">
    <name type="scientific">Leptolyngbya boryana NIES-2135</name>
    <dbReference type="NCBI Taxonomy" id="1973484"/>
    <lineage>
        <taxon>Bacteria</taxon>
        <taxon>Bacillati</taxon>
        <taxon>Cyanobacteriota</taxon>
        <taxon>Cyanophyceae</taxon>
        <taxon>Leptolyngbyales</taxon>
        <taxon>Leptolyngbyaceae</taxon>
        <taxon>Leptolyngbya group</taxon>
        <taxon>Leptolyngbya</taxon>
    </lineage>
</organism>
<evidence type="ECO:0000313" key="1">
    <source>
        <dbReference type="EMBL" id="BAY59769.1"/>
    </source>
</evidence>
<keyword evidence="1" id="KW-0614">Plasmid</keyword>
<evidence type="ECO:0000313" key="2">
    <source>
        <dbReference type="Proteomes" id="UP000217895"/>
    </source>
</evidence>
<reference evidence="1 2" key="1">
    <citation type="submission" date="2017-06" db="EMBL/GenBank/DDBJ databases">
        <title>Genome sequencing of cyanobaciteial culture collection at National Institute for Environmental Studies (NIES).</title>
        <authorList>
            <person name="Hirose Y."/>
            <person name="Shimura Y."/>
            <person name="Fujisawa T."/>
            <person name="Nakamura Y."/>
            <person name="Kawachi M."/>
        </authorList>
    </citation>
    <scope>NUCLEOTIDE SEQUENCE [LARGE SCALE GENOMIC DNA]</scope>
    <source>
        <strain evidence="1 2">NIES-2135</strain>
        <plasmid evidence="2">Plasmid Plasmid2 dna</plasmid>
    </source>
</reference>
<dbReference type="AlphaFoldDB" id="A0A1Z4JSQ0"/>
<accession>A0A1Z4JSQ0</accession>
<keyword evidence="2" id="KW-1185">Reference proteome</keyword>
<gene>
    <name evidence="1" type="ORF">NIES2135_66460</name>
</gene>
<sequence>MSYYGDSKDLARKLALDPTHGVSVKAVNQVNALYNEYRSLCYGFRTLVWRYTRRRLFWLHLQNGDLVDYEIAGTRGRKDPYTGKYLYPEYDQQRLWEDIFAPAWEGVAEVFEEQYLSQLETRESLLEDQASNAPKVLKKRIQKILKDAIARHDKEVSLGAACVIDRAKTSYRVGSGQPPTTHNLTETERCNLMRTYLLAINQEQLDQYQERAANQVPLDHADTLNGRGQLSNVPDYRPRVKSTFDPEVVRQKLQAQMSQQADQLLMANGSPELVTAAIK</sequence>
<dbReference type="Proteomes" id="UP000217895">
    <property type="component" value="Plasmid Plasmid2 dna"/>
</dbReference>
<geneLocation type="plasmid" evidence="1">
    <name>plasmid2</name>
</geneLocation>
<proteinExistence type="predicted"/>